<dbReference type="InterPro" id="IPR002925">
    <property type="entry name" value="Dienelactn_hydro"/>
</dbReference>
<dbReference type="Pfam" id="PF01738">
    <property type="entry name" value="DLH"/>
    <property type="match status" value="1"/>
</dbReference>
<dbReference type="PANTHER" id="PTHR47668">
    <property type="entry name" value="DIENELACTONE HYDROLASE FAMILY PROTEIN (AFU_ORTHOLOGUE AFUA_6G01940)"/>
    <property type="match status" value="1"/>
</dbReference>
<proteinExistence type="predicted"/>
<dbReference type="InterPro" id="IPR029058">
    <property type="entry name" value="AB_hydrolase_fold"/>
</dbReference>
<evidence type="ECO:0000313" key="2">
    <source>
        <dbReference type="EMBL" id="KAL0631268.1"/>
    </source>
</evidence>
<name>A0ABR3G617_9PEZI</name>
<reference evidence="2 3" key="1">
    <citation type="submission" date="2024-02" db="EMBL/GenBank/DDBJ databases">
        <title>Discinaceae phylogenomics.</title>
        <authorList>
            <person name="Dirks A.C."/>
            <person name="James T.Y."/>
        </authorList>
    </citation>
    <scope>NUCLEOTIDE SEQUENCE [LARGE SCALE GENOMIC DNA]</scope>
    <source>
        <strain evidence="2 3">ACD0624</strain>
    </source>
</reference>
<keyword evidence="3" id="KW-1185">Reference proteome</keyword>
<dbReference type="SUPFAM" id="SSF53474">
    <property type="entry name" value="alpha/beta-Hydrolases"/>
    <property type="match status" value="1"/>
</dbReference>
<dbReference type="EMBL" id="JBBBZM010000272">
    <property type="protein sequence ID" value="KAL0631268.1"/>
    <property type="molecule type" value="Genomic_DNA"/>
</dbReference>
<protein>
    <recommendedName>
        <fullName evidence="1">Dienelactone hydrolase domain-containing protein</fullName>
    </recommendedName>
</protein>
<dbReference type="Gene3D" id="3.40.50.1820">
    <property type="entry name" value="alpha/beta hydrolase"/>
    <property type="match status" value="1"/>
</dbReference>
<feature type="domain" description="Dienelactone hydrolase" evidence="1">
    <location>
        <begin position="30"/>
        <end position="248"/>
    </location>
</feature>
<gene>
    <name evidence="2" type="ORF">Q9L58_009867</name>
</gene>
<dbReference type="Proteomes" id="UP001447188">
    <property type="component" value="Unassembled WGS sequence"/>
</dbReference>
<sequence>MASKACCKIPPVVIEGYTPKGTYSDLGGLNTYVTGDKDAKTAVIAVFDIFGFTPQIIQGADIIAAGGNHLVIMPNFFRGPGIDPTLFPVDTPEKTAKVTEFIQGPANVEQAVKNLQMIMEKATITYPGVERWAVIGYCWGGKAATLISGPSTPFKISISLHPGFLKSEDATHITIPHLLLASRGESADEVSKIAVILKNHVNEVVRTKSHVETYDAVHGWMAARANLGDEDALRVYKKGYEQVVDYLTDHLTAAL</sequence>
<accession>A0ABR3G617</accession>
<comment type="caution">
    <text evidence="2">The sequence shown here is derived from an EMBL/GenBank/DDBJ whole genome shotgun (WGS) entry which is preliminary data.</text>
</comment>
<evidence type="ECO:0000259" key="1">
    <source>
        <dbReference type="Pfam" id="PF01738"/>
    </source>
</evidence>
<evidence type="ECO:0000313" key="3">
    <source>
        <dbReference type="Proteomes" id="UP001447188"/>
    </source>
</evidence>
<dbReference type="PANTHER" id="PTHR47668:SF1">
    <property type="entry name" value="DIENELACTONE HYDROLASE DOMAIN-CONTAINING PROTEIN-RELATED"/>
    <property type="match status" value="1"/>
</dbReference>
<organism evidence="2 3">
    <name type="scientific">Discina gigas</name>
    <dbReference type="NCBI Taxonomy" id="1032678"/>
    <lineage>
        <taxon>Eukaryota</taxon>
        <taxon>Fungi</taxon>
        <taxon>Dikarya</taxon>
        <taxon>Ascomycota</taxon>
        <taxon>Pezizomycotina</taxon>
        <taxon>Pezizomycetes</taxon>
        <taxon>Pezizales</taxon>
        <taxon>Discinaceae</taxon>
        <taxon>Discina</taxon>
    </lineage>
</organism>